<evidence type="ECO:0000313" key="2">
    <source>
        <dbReference type="Proteomes" id="UP000827906"/>
    </source>
</evidence>
<dbReference type="Proteomes" id="UP000827906">
    <property type="component" value="Segment"/>
</dbReference>
<proteinExistence type="predicted"/>
<name>A0AAE7TQZ1_9CAUD</name>
<gene>
    <name evidence="1" type="ORF">ORF035</name>
</gene>
<protein>
    <submittedName>
        <fullName evidence="1">Uncharacterized protein</fullName>
    </submittedName>
</protein>
<reference evidence="1 2" key="1">
    <citation type="submission" date="2020-10" db="EMBL/GenBank/DDBJ databases">
        <title>Genome of Yersinia pseudotuberculosis phages.</title>
        <authorList>
            <person name="Hammerl J.A."/>
            <person name="Hertwig S."/>
        </authorList>
    </citation>
    <scope>NUCLEOTIDE SEQUENCE [LARGE SCALE GENOMIC DNA]</scope>
</reference>
<sequence length="48" mass="5454">MLENVSSVLPALMARWPRKGHRIPKQLCLCSKGSSKRLAYRSDTAQLR</sequence>
<keyword evidence="2" id="KW-1185">Reference proteome</keyword>
<evidence type="ECO:0000313" key="1">
    <source>
        <dbReference type="EMBL" id="QQO91208.1"/>
    </source>
</evidence>
<accession>A0AAE7TQZ1</accession>
<dbReference type="EMBL" id="MW147601">
    <property type="protein sequence ID" value="QQO91208.1"/>
    <property type="molecule type" value="Genomic_DNA"/>
</dbReference>
<organism evidence="1 2">
    <name type="scientific">Yersinia phage PYps16N</name>
    <dbReference type="NCBI Taxonomy" id="2801354"/>
    <lineage>
        <taxon>Viruses</taxon>
        <taxon>Duplodnaviria</taxon>
        <taxon>Heunggongvirae</taxon>
        <taxon>Uroviricota</taxon>
        <taxon>Caudoviricetes</taxon>
        <taxon>Chaseviridae</taxon>
        <taxon>Cleopatravirinae</taxon>
        <taxon>Carltongylesvirus</taxon>
        <taxon>Carltongylesvirus PYps16N</taxon>
    </lineage>
</organism>